<dbReference type="EMBL" id="GEVL01021662">
    <property type="protein sequence ID" value="JAU55679.1"/>
    <property type="molecule type" value="Transcribed_RNA"/>
</dbReference>
<proteinExistence type="predicted"/>
<feature type="chain" id="PRO_5009622145" evidence="1">
    <location>
        <begin position="28"/>
        <end position="76"/>
    </location>
</feature>
<accession>A0A1J3GHL9</accession>
<organism evidence="2">
    <name type="scientific">Noccaea caerulescens</name>
    <name type="common">Alpine penny-cress</name>
    <name type="synonym">Thlaspi caerulescens</name>
    <dbReference type="NCBI Taxonomy" id="107243"/>
    <lineage>
        <taxon>Eukaryota</taxon>
        <taxon>Viridiplantae</taxon>
        <taxon>Streptophyta</taxon>
        <taxon>Embryophyta</taxon>
        <taxon>Tracheophyta</taxon>
        <taxon>Spermatophyta</taxon>
        <taxon>Magnoliopsida</taxon>
        <taxon>eudicotyledons</taxon>
        <taxon>Gunneridae</taxon>
        <taxon>Pentapetalae</taxon>
        <taxon>rosids</taxon>
        <taxon>malvids</taxon>
        <taxon>Brassicales</taxon>
        <taxon>Brassicaceae</taxon>
        <taxon>Coluteocarpeae</taxon>
        <taxon>Noccaea</taxon>
    </lineage>
</organism>
<keyword evidence="2" id="KW-0675">Receptor</keyword>
<dbReference type="AlphaFoldDB" id="A0A1J3GHL9"/>
<evidence type="ECO:0000313" key="2">
    <source>
        <dbReference type="EMBL" id="JAU55679.1"/>
    </source>
</evidence>
<keyword evidence="1" id="KW-0732">Signal</keyword>
<reference evidence="2" key="1">
    <citation type="submission" date="2016-07" db="EMBL/GenBank/DDBJ databases">
        <title>De novo transcriptome assembly of four accessions of the metal hyperaccumulator plant Noccaea caerulescens.</title>
        <authorList>
            <person name="Blande D."/>
            <person name="Halimaa P."/>
            <person name="Tervahauta A.I."/>
            <person name="Aarts M.G."/>
            <person name="Karenlampi S.O."/>
        </authorList>
    </citation>
    <scope>NUCLEOTIDE SEQUENCE</scope>
</reference>
<gene>
    <name evidence="2" type="ORF">LE_TR5391_c5_g1_i1_g.18773</name>
</gene>
<keyword evidence="2" id="KW-0418">Kinase</keyword>
<sequence length="76" mass="8727">MSKLHYMELSSIIILILCDLFAYRNVANNGLEEPISDHLSSCTKLNSLYKYSHEQVQWNHTPKSLKSLKALLTFSV</sequence>
<feature type="signal peptide" evidence="1">
    <location>
        <begin position="1"/>
        <end position="27"/>
    </location>
</feature>
<protein>
    <submittedName>
        <fullName evidence="2">LRR receptor-like serine/threonine-protein kinase ERECTA</fullName>
    </submittedName>
</protein>
<keyword evidence="2" id="KW-0808">Transferase</keyword>
<name>A0A1J3GHL9_NOCCA</name>
<evidence type="ECO:0000256" key="1">
    <source>
        <dbReference type="SAM" id="SignalP"/>
    </source>
</evidence>
<dbReference type="GO" id="GO:0016301">
    <property type="term" value="F:kinase activity"/>
    <property type="evidence" value="ECO:0007669"/>
    <property type="project" value="UniProtKB-KW"/>
</dbReference>